<sequence>METKITDKLLLAGDLCISATAVGLFWSASSGNFREKLWEHGGIEGWNSNPNHRVYFYANYEEPPEIPLIWSESLTNATLAVALLSLVLLAARVAMEYFGHMSRAVSLIYDAFLIFFWLHSIESQASGDFSDPERPSPHPWYLTRRCRNDVATACRVAQASFTISILAALFYGGRLLVTAAEAVKAYRKYRSGGYRLVPVDLDRMNGEDWASQEAGMESKRKQHMYRVSLSPVLAFFPEDSRQSLDDSDLA</sequence>
<organism evidence="2 3">
    <name type="scientific">Colletotrichum sublineola</name>
    <name type="common">Sorghum anthracnose fungus</name>
    <dbReference type="NCBI Taxonomy" id="1173701"/>
    <lineage>
        <taxon>Eukaryota</taxon>
        <taxon>Fungi</taxon>
        <taxon>Dikarya</taxon>
        <taxon>Ascomycota</taxon>
        <taxon>Pezizomycotina</taxon>
        <taxon>Sordariomycetes</taxon>
        <taxon>Hypocreomycetidae</taxon>
        <taxon>Glomerellales</taxon>
        <taxon>Glomerellaceae</taxon>
        <taxon>Colletotrichum</taxon>
        <taxon>Colletotrichum graminicola species complex</taxon>
    </lineage>
</organism>
<feature type="transmembrane region" description="Helical" evidence="1">
    <location>
        <begin position="9"/>
        <end position="28"/>
    </location>
</feature>
<reference evidence="3" key="1">
    <citation type="journal article" date="2014" name="Genome Announc.">
        <title>Draft genome sequence of Colletotrichum sublineola, a destructive pathogen of cultivated sorghum.</title>
        <authorList>
            <person name="Baroncelli R."/>
            <person name="Sanz-Martin J.M."/>
            <person name="Rech G.E."/>
            <person name="Sukno S.A."/>
            <person name="Thon M.R."/>
        </authorList>
    </citation>
    <scope>NUCLEOTIDE SEQUENCE [LARGE SCALE GENOMIC DNA]</scope>
    <source>
        <strain evidence="3">TX430BB</strain>
    </source>
</reference>
<dbReference type="OrthoDB" id="5352400at2759"/>
<gene>
    <name evidence="2" type="ORF">CSUB01_03122</name>
</gene>
<dbReference type="Proteomes" id="UP000027238">
    <property type="component" value="Unassembled WGS sequence"/>
</dbReference>
<evidence type="ECO:0000313" key="3">
    <source>
        <dbReference type="Proteomes" id="UP000027238"/>
    </source>
</evidence>
<feature type="transmembrane region" description="Helical" evidence="1">
    <location>
        <begin position="77"/>
        <end position="95"/>
    </location>
</feature>
<keyword evidence="1" id="KW-0812">Transmembrane</keyword>
<name>A0A066XHT1_COLSU</name>
<feature type="transmembrane region" description="Helical" evidence="1">
    <location>
        <begin position="159"/>
        <end position="180"/>
    </location>
</feature>
<dbReference type="HOGENOM" id="CLU_065434_1_0_1"/>
<keyword evidence="1" id="KW-0472">Membrane</keyword>
<feature type="transmembrane region" description="Helical" evidence="1">
    <location>
        <begin position="107"/>
        <end position="125"/>
    </location>
</feature>
<evidence type="ECO:0000313" key="2">
    <source>
        <dbReference type="EMBL" id="KDN65590.1"/>
    </source>
</evidence>
<comment type="caution">
    <text evidence="2">The sequence shown here is derived from an EMBL/GenBank/DDBJ whole genome shotgun (WGS) entry which is preliminary data.</text>
</comment>
<keyword evidence="3" id="KW-1185">Reference proteome</keyword>
<dbReference type="AlphaFoldDB" id="A0A066XHT1"/>
<accession>A0A066XHT1</accession>
<dbReference type="OMA" id="PSPHPWY"/>
<keyword evidence="1" id="KW-1133">Transmembrane helix</keyword>
<protein>
    <submittedName>
        <fullName evidence="2">Uncharacterized protein</fullName>
    </submittedName>
</protein>
<proteinExistence type="predicted"/>
<dbReference type="EMBL" id="JMSE01001019">
    <property type="protein sequence ID" value="KDN65590.1"/>
    <property type="molecule type" value="Genomic_DNA"/>
</dbReference>
<dbReference type="eggNOG" id="ENOG502SSH2">
    <property type="taxonomic scope" value="Eukaryota"/>
</dbReference>
<evidence type="ECO:0000256" key="1">
    <source>
        <dbReference type="SAM" id="Phobius"/>
    </source>
</evidence>